<organism evidence="3 4">
    <name type="scientific">Manduca sexta</name>
    <name type="common">Tobacco hawkmoth</name>
    <name type="synonym">Tobacco hornworm</name>
    <dbReference type="NCBI Taxonomy" id="7130"/>
    <lineage>
        <taxon>Eukaryota</taxon>
        <taxon>Metazoa</taxon>
        <taxon>Ecdysozoa</taxon>
        <taxon>Arthropoda</taxon>
        <taxon>Hexapoda</taxon>
        <taxon>Insecta</taxon>
        <taxon>Pterygota</taxon>
        <taxon>Neoptera</taxon>
        <taxon>Endopterygota</taxon>
        <taxon>Lepidoptera</taxon>
        <taxon>Glossata</taxon>
        <taxon>Ditrysia</taxon>
        <taxon>Bombycoidea</taxon>
        <taxon>Sphingidae</taxon>
        <taxon>Sphinginae</taxon>
        <taxon>Sphingini</taxon>
        <taxon>Manduca</taxon>
    </lineage>
</organism>
<evidence type="ECO:0000313" key="3">
    <source>
        <dbReference type="EMBL" id="KAG6448690.1"/>
    </source>
</evidence>
<dbReference type="AlphaFoldDB" id="A0A921Z0V4"/>
<feature type="domain" description="STPR" evidence="2">
    <location>
        <begin position="91"/>
        <end position="164"/>
    </location>
</feature>
<evidence type="ECO:0000313" key="4">
    <source>
        <dbReference type="Proteomes" id="UP000791440"/>
    </source>
</evidence>
<dbReference type="Pfam" id="PF21107">
    <property type="entry name" value="STPRs"/>
    <property type="match status" value="1"/>
</dbReference>
<dbReference type="Proteomes" id="UP000791440">
    <property type="component" value="Unassembled WGS sequence"/>
</dbReference>
<name>A0A921Z0V4_MANSE</name>
<dbReference type="InterPro" id="IPR048998">
    <property type="entry name" value="STPR"/>
</dbReference>
<reference evidence="3" key="2">
    <citation type="submission" date="2020-12" db="EMBL/GenBank/DDBJ databases">
        <authorList>
            <person name="Kanost M."/>
        </authorList>
    </citation>
    <scope>NUCLEOTIDE SEQUENCE</scope>
</reference>
<comment type="caution">
    <text evidence="3">The sequence shown here is derived from an EMBL/GenBank/DDBJ whole genome shotgun (WGS) entry which is preliminary data.</text>
</comment>
<dbReference type="EMBL" id="JH668360">
    <property type="protein sequence ID" value="KAG6448690.1"/>
    <property type="molecule type" value="Genomic_DNA"/>
</dbReference>
<feature type="compositionally biased region" description="Polar residues" evidence="1">
    <location>
        <begin position="183"/>
        <end position="202"/>
    </location>
</feature>
<protein>
    <recommendedName>
        <fullName evidence="2">STPR domain-containing protein</fullName>
    </recommendedName>
</protein>
<reference evidence="3" key="1">
    <citation type="journal article" date="2016" name="Insect Biochem. Mol. Biol.">
        <title>Multifaceted biological insights from a draft genome sequence of the tobacco hornworm moth, Manduca sexta.</title>
        <authorList>
            <person name="Kanost M.R."/>
            <person name="Arrese E.L."/>
            <person name="Cao X."/>
            <person name="Chen Y.R."/>
            <person name="Chellapilla S."/>
            <person name="Goldsmith M.R."/>
            <person name="Grosse-Wilde E."/>
            <person name="Heckel D.G."/>
            <person name="Herndon N."/>
            <person name="Jiang H."/>
            <person name="Papanicolaou A."/>
            <person name="Qu J."/>
            <person name="Soulages J.L."/>
            <person name="Vogel H."/>
            <person name="Walters J."/>
            <person name="Waterhouse R.M."/>
            <person name="Ahn S.J."/>
            <person name="Almeida F.C."/>
            <person name="An C."/>
            <person name="Aqrawi P."/>
            <person name="Bretschneider A."/>
            <person name="Bryant W.B."/>
            <person name="Bucks S."/>
            <person name="Chao H."/>
            <person name="Chevignon G."/>
            <person name="Christen J.M."/>
            <person name="Clarke D.F."/>
            <person name="Dittmer N.T."/>
            <person name="Ferguson L.C.F."/>
            <person name="Garavelou S."/>
            <person name="Gordon K.H.J."/>
            <person name="Gunaratna R.T."/>
            <person name="Han Y."/>
            <person name="Hauser F."/>
            <person name="He Y."/>
            <person name="Heidel-Fischer H."/>
            <person name="Hirsh A."/>
            <person name="Hu Y."/>
            <person name="Jiang H."/>
            <person name="Kalra D."/>
            <person name="Klinner C."/>
            <person name="Konig C."/>
            <person name="Kovar C."/>
            <person name="Kroll A.R."/>
            <person name="Kuwar S.S."/>
            <person name="Lee S.L."/>
            <person name="Lehman R."/>
            <person name="Li K."/>
            <person name="Li Z."/>
            <person name="Liang H."/>
            <person name="Lovelace S."/>
            <person name="Lu Z."/>
            <person name="Mansfield J.H."/>
            <person name="McCulloch K.J."/>
            <person name="Mathew T."/>
            <person name="Morton B."/>
            <person name="Muzny D.M."/>
            <person name="Neunemann D."/>
            <person name="Ongeri F."/>
            <person name="Pauchet Y."/>
            <person name="Pu L.L."/>
            <person name="Pyrousis I."/>
            <person name="Rao X.J."/>
            <person name="Redding A."/>
            <person name="Roesel C."/>
            <person name="Sanchez-Gracia A."/>
            <person name="Schaack S."/>
            <person name="Shukla A."/>
            <person name="Tetreau G."/>
            <person name="Wang Y."/>
            <person name="Xiong G.H."/>
            <person name="Traut W."/>
            <person name="Walsh T.K."/>
            <person name="Worley K.C."/>
            <person name="Wu D."/>
            <person name="Wu W."/>
            <person name="Wu Y.Q."/>
            <person name="Zhang X."/>
            <person name="Zou Z."/>
            <person name="Zucker H."/>
            <person name="Briscoe A.D."/>
            <person name="Burmester T."/>
            <person name="Clem R.J."/>
            <person name="Feyereisen R."/>
            <person name="Grimmelikhuijzen C.J.P."/>
            <person name="Hamodrakas S.J."/>
            <person name="Hansson B.S."/>
            <person name="Huguet E."/>
            <person name="Jermiin L.S."/>
            <person name="Lan Q."/>
            <person name="Lehman H.K."/>
            <person name="Lorenzen M."/>
            <person name="Merzendorfer H."/>
            <person name="Michalopoulos I."/>
            <person name="Morton D.B."/>
            <person name="Muthukrishnan S."/>
            <person name="Oakeshott J.G."/>
            <person name="Palmer W."/>
            <person name="Park Y."/>
            <person name="Passarelli A.L."/>
            <person name="Rozas J."/>
            <person name="Schwartz L.M."/>
            <person name="Smith W."/>
            <person name="Southgate A."/>
            <person name="Vilcinskas A."/>
            <person name="Vogt R."/>
            <person name="Wang P."/>
            <person name="Werren J."/>
            <person name="Yu X.Q."/>
            <person name="Zhou J.J."/>
            <person name="Brown S.J."/>
            <person name="Scherer S.E."/>
            <person name="Richards S."/>
            <person name="Blissard G.W."/>
        </authorList>
    </citation>
    <scope>NUCLEOTIDE SEQUENCE</scope>
</reference>
<feature type="region of interest" description="Disordered" evidence="1">
    <location>
        <begin position="181"/>
        <end position="202"/>
    </location>
</feature>
<evidence type="ECO:0000259" key="2">
    <source>
        <dbReference type="Pfam" id="PF21107"/>
    </source>
</evidence>
<sequence>MVIAKSNNKWFTTIKDEHNDEDIVNTSNFSLDEELSSYKGVKLEQNECEQNFQLSGEPVSMMQEIDPLALNEPQKRKTRKLSAPKCETPDERATRLAKMSAYAAQRLANELPEQRAARLRRMSEYAAKRLAQETAEQRAKRLARMSAYAAKRLASETPEQRQARLTRMSAYAAKRQAMKRVASSVTNGTQKLINMNRMPNQS</sequence>
<evidence type="ECO:0000256" key="1">
    <source>
        <dbReference type="SAM" id="MobiDB-lite"/>
    </source>
</evidence>
<accession>A0A921Z0V4</accession>
<gene>
    <name evidence="3" type="ORF">O3G_MSEX005659</name>
</gene>
<keyword evidence="4" id="KW-1185">Reference proteome</keyword>
<proteinExistence type="predicted"/>